<dbReference type="SUPFAM" id="SSF55781">
    <property type="entry name" value="GAF domain-like"/>
    <property type="match status" value="1"/>
</dbReference>
<keyword evidence="12" id="KW-0902">Two-component regulatory system</keyword>
<feature type="transmembrane region" description="Helical" evidence="14">
    <location>
        <begin position="82"/>
        <end position="106"/>
    </location>
</feature>
<dbReference type="STRING" id="1123285.SAMN05660235_02888"/>
<dbReference type="SUPFAM" id="SSF55874">
    <property type="entry name" value="ATPase domain of HSP90 chaperone/DNA topoisomerase II/histidine kinase"/>
    <property type="match status" value="1"/>
</dbReference>
<feature type="transmembrane region" description="Helical" evidence="14">
    <location>
        <begin position="142"/>
        <end position="162"/>
    </location>
</feature>
<dbReference type="Pfam" id="PF06580">
    <property type="entry name" value="His_kinase"/>
    <property type="match status" value="1"/>
</dbReference>
<dbReference type="PANTHER" id="PTHR34220">
    <property type="entry name" value="SENSOR HISTIDINE KINASE YPDA"/>
    <property type="match status" value="1"/>
</dbReference>
<dbReference type="Gene3D" id="3.30.565.10">
    <property type="entry name" value="Histidine kinase-like ATPase, C-terminal domain"/>
    <property type="match status" value="1"/>
</dbReference>
<evidence type="ECO:0000256" key="1">
    <source>
        <dbReference type="ARBA" id="ARBA00000085"/>
    </source>
</evidence>
<protein>
    <recommendedName>
        <fullName evidence="3">histidine kinase</fullName>
        <ecNumber evidence="3">2.7.13.3</ecNumber>
    </recommendedName>
</protein>
<reference evidence="17" key="1">
    <citation type="submission" date="2016-10" db="EMBL/GenBank/DDBJ databases">
        <authorList>
            <person name="Varghese N."/>
            <person name="Submissions S."/>
        </authorList>
    </citation>
    <scope>NUCLEOTIDE SEQUENCE [LARGE SCALE GENOMIC DNA]</scope>
    <source>
        <strain evidence="17">DSM 23256</strain>
    </source>
</reference>
<dbReference type="SMART" id="SM00065">
    <property type="entry name" value="GAF"/>
    <property type="match status" value="1"/>
</dbReference>
<evidence type="ECO:0000256" key="8">
    <source>
        <dbReference type="ARBA" id="ARBA00022741"/>
    </source>
</evidence>
<dbReference type="InterPro" id="IPR004358">
    <property type="entry name" value="Sig_transdc_His_kin-like_C"/>
</dbReference>
<evidence type="ECO:0000256" key="4">
    <source>
        <dbReference type="ARBA" id="ARBA00022475"/>
    </source>
</evidence>
<evidence type="ECO:0000256" key="13">
    <source>
        <dbReference type="ARBA" id="ARBA00023136"/>
    </source>
</evidence>
<feature type="transmembrane region" description="Helical" evidence="14">
    <location>
        <begin position="112"/>
        <end position="130"/>
    </location>
</feature>
<dbReference type="GO" id="GO:0071555">
    <property type="term" value="P:cell wall organization"/>
    <property type="evidence" value="ECO:0007669"/>
    <property type="project" value="InterPro"/>
</dbReference>
<evidence type="ECO:0000256" key="6">
    <source>
        <dbReference type="ARBA" id="ARBA00022679"/>
    </source>
</evidence>
<evidence type="ECO:0000313" key="16">
    <source>
        <dbReference type="EMBL" id="SDF83216.1"/>
    </source>
</evidence>
<feature type="domain" description="Histidine kinase" evidence="15">
    <location>
        <begin position="465"/>
        <end position="558"/>
    </location>
</feature>
<dbReference type="GO" id="GO:0000155">
    <property type="term" value="F:phosphorelay sensor kinase activity"/>
    <property type="evidence" value="ECO:0007669"/>
    <property type="project" value="InterPro"/>
</dbReference>
<name>A0A1G7PA78_9FIRM</name>
<dbReference type="Gene3D" id="3.30.450.40">
    <property type="match status" value="1"/>
</dbReference>
<dbReference type="InterPro" id="IPR029016">
    <property type="entry name" value="GAF-like_dom_sf"/>
</dbReference>
<feature type="transmembrane region" description="Helical" evidence="14">
    <location>
        <begin position="49"/>
        <end position="70"/>
    </location>
</feature>
<keyword evidence="9 16" id="KW-0418">Kinase</keyword>
<dbReference type="InterPro" id="IPR050640">
    <property type="entry name" value="Bact_2-comp_sensor_kinase"/>
</dbReference>
<evidence type="ECO:0000259" key="15">
    <source>
        <dbReference type="PROSITE" id="PS50109"/>
    </source>
</evidence>
<dbReference type="AlphaFoldDB" id="A0A1G7PA78"/>
<dbReference type="OrthoDB" id="9809348at2"/>
<keyword evidence="8" id="KW-0547">Nucleotide-binding</keyword>
<dbReference type="PROSITE" id="PS50109">
    <property type="entry name" value="HIS_KIN"/>
    <property type="match status" value="1"/>
</dbReference>
<dbReference type="SMART" id="SM00387">
    <property type="entry name" value="HATPase_c"/>
    <property type="match status" value="1"/>
</dbReference>
<dbReference type="InterPro" id="IPR036890">
    <property type="entry name" value="HATPase_C_sf"/>
</dbReference>
<dbReference type="InterPro" id="IPR003018">
    <property type="entry name" value="GAF"/>
</dbReference>
<keyword evidence="11 14" id="KW-1133">Transmembrane helix</keyword>
<keyword evidence="4" id="KW-1003">Cell membrane</keyword>
<evidence type="ECO:0000256" key="7">
    <source>
        <dbReference type="ARBA" id="ARBA00022692"/>
    </source>
</evidence>
<dbReference type="Proteomes" id="UP000243333">
    <property type="component" value="Unassembled WGS sequence"/>
</dbReference>
<keyword evidence="13 14" id="KW-0472">Membrane</keyword>
<dbReference type="Pfam" id="PF15714">
    <property type="entry name" value="SpoVT_C"/>
    <property type="match status" value="1"/>
</dbReference>
<dbReference type="InterPro" id="IPR005467">
    <property type="entry name" value="His_kinase_dom"/>
</dbReference>
<evidence type="ECO:0000256" key="11">
    <source>
        <dbReference type="ARBA" id="ARBA00022989"/>
    </source>
</evidence>
<evidence type="ECO:0000256" key="3">
    <source>
        <dbReference type="ARBA" id="ARBA00012438"/>
    </source>
</evidence>
<dbReference type="Gene3D" id="1.10.1760.20">
    <property type="match status" value="1"/>
</dbReference>
<keyword evidence="7 14" id="KW-0812">Transmembrane</keyword>
<dbReference type="InterPro" id="IPR010559">
    <property type="entry name" value="Sig_transdc_His_kin_internal"/>
</dbReference>
<keyword evidence="5" id="KW-0597">Phosphoprotein</keyword>
<keyword evidence="17" id="KW-1185">Reference proteome</keyword>
<evidence type="ECO:0000256" key="14">
    <source>
        <dbReference type="SAM" id="Phobius"/>
    </source>
</evidence>
<dbReference type="Pfam" id="PF02518">
    <property type="entry name" value="HATPase_c"/>
    <property type="match status" value="1"/>
</dbReference>
<dbReference type="InterPro" id="IPR003594">
    <property type="entry name" value="HATPase_dom"/>
</dbReference>
<dbReference type="EMBL" id="FNBU01000034">
    <property type="protein sequence ID" value="SDF83216.1"/>
    <property type="molecule type" value="Genomic_DNA"/>
</dbReference>
<keyword evidence="6" id="KW-0808">Transferase</keyword>
<organism evidence="16 17">
    <name type="scientific">Sporolituus thermophilus DSM 23256</name>
    <dbReference type="NCBI Taxonomy" id="1123285"/>
    <lineage>
        <taxon>Bacteria</taxon>
        <taxon>Bacillati</taxon>
        <taxon>Bacillota</taxon>
        <taxon>Negativicutes</taxon>
        <taxon>Selenomonadales</taxon>
        <taxon>Sporomusaceae</taxon>
        <taxon>Sporolituus</taxon>
    </lineage>
</organism>
<dbReference type="GO" id="GO:0005886">
    <property type="term" value="C:plasma membrane"/>
    <property type="evidence" value="ECO:0007669"/>
    <property type="project" value="UniProtKB-SubCell"/>
</dbReference>
<dbReference type="Pfam" id="PF07694">
    <property type="entry name" value="5TM-5TMR_LYT"/>
    <property type="match status" value="1"/>
</dbReference>
<feature type="transmembrane region" description="Helical" evidence="14">
    <location>
        <begin position="174"/>
        <end position="194"/>
    </location>
</feature>
<dbReference type="InterPro" id="IPR011620">
    <property type="entry name" value="Sig_transdc_His_kinase_LytS_TM"/>
</dbReference>
<dbReference type="EC" id="2.7.13.3" evidence="3"/>
<proteinExistence type="predicted"/>
<comment type="catalytic activity">
    <reaction evidence="1">
        <text>ATP + protein L-histidine = ADP + protein N-phospho-L-histidine.</text>
        <dbReference type="EC" id="2.7.13.3"/>
    </reaction>
</comment>
<evidence type="ECO:0000256" key="5">
    <source>
        <dbReference type="ARBA" id="ARBA00022553"/>
    </source>
</evidence>
<evidence type="ECO:0000256" key="10">
    <source>
        <dbReference type="ARBA" id="ARBA00022840"/>
    </source>
</evidence>
<keyword evidence="10" id="KW-0067">ATP-binding</keyword>
<accession>A0A1G7PA78</accession>
<dbReference type="PRINTS" id="PR00344">
    <property type="entry name" value="BCTRLSENSOR"/>
</dbReference>
<sequence length="563" mass="61573">MVALPDIGPLLWDIVRNVALVGIGAYLTTRLPSIRRALTASEYRLFDRLILAMVFGAFSAFGNWIGIPVMGSFANTRIVGPVAGGLLGGPLAGIGAGIIGAIPRYFMGGFTMWAAVLANIAAGCISGMVRKKCGAQRINLKVALATAVLCELVLKVLVLTLSKPFSAAWELEKVIALPTIIANSLAVGLFIYIVRDVFAEQEKAQARSAQQAIRMLQQTSGFMHKGLNRDTAGNVARIIYRETNAAAVAITDTEKVLAFVGAGADHHRPGQPILTEATKQAIKDRRTIIINNKNEVGCPTKGCQLTAVVAVPLIVSDELVGAIKLYKTDNEVISSYEAELIRGIADFLSLQLAQRKLVEQQMLLAQAEYNMLKAQINPHFLFNTLGTIRAMTRIDPGTARALIKDLSDFLRRVLNREEEITSLREELETVRIYVRIQRERFQDRLRFFEHIPEELLDCRVPVFSLQPLVENAVKHGVSPKKTGGTVILRAWKDQDDLCIAVEDDGVGFAAAKREAGGGIGLYNVHKRLQILYGNKYGLRIESAEKEGTRVIVRLPEARAGVVA</sequence>
<evidence type="ECO:0000313" key="17">
    <source>
        <dbReference type="Proteomes" id="UP000243333"/>
    </source>
</evidence>
<comment type="subcellular location">
    <subcellularLocation>
        <location evidence="2">Cell membrane</location>
        <topology evidence="2">Multi-pass membrane protein</topology>
    </subcellularLocation>
</comment>
<dbReference type="GO" id="GO:0005524">
    <property type="term" value="F:ATP binding"/>
    <property type="evidence" value="ECO:0007669"/>
    <property type="project" value="UniProtKB-KW"/>
</dbReference>
<dbReference type="PANTHER" id="PTHR34220:SF7">
    <property type="entry name" value="SENSOR HISTIDINE KINASE YPDA"/>
    <property type="match status" value="1"/>
</dbReference>
<evidence type="ECO:0000256" key="9">
    <source>
        <dbReference type="ARBA" id="ARBA00022777"/>
    </source>
</evidence>
<evidence type="ECO:0000256" key="2">
    <source>
        <dbReference type="ARBA" id="ARBA00004651"/>
    </source>
</evidence>
<evidence type="ECO:0000256" key="12">
    <source>
        <dbReference type="ARBA" id="ARBA00023012"/>
    </source>
</evidence>
<gene>
    <name evidence="16" type="ORF">SAMN05660235_02888</name>
</gene>